<evidence type="ECO:0000313" key="2">
    <source>
        <dbReference type="Proteomes" id="UP000050741"/>
    </source>
</evidence>
<reference evidence="2" key="1">
    <citation type="submission" date="2013-12" db="EMBL/GenBank/DDBJ databases">
        <authorList>
            <person name="Aslett M."/>
        </authorList>
    </citation>
    <scope>NUCLEOTIDE SEQUENCE [LARGE SCALE GENOMIC DNA]</scope>
    <source>
        <strain evidence="2">Lindley</strain>
    </source>
</reference>
<organism evidence="2 3">
    <name type="scientific">Globodera pallida</name>
    <name type="common">Potato cyst nematode worm</name>
    <name type="synonym">Heterodera pallida</name>
    <dbReference type="NCBI Taxonomy" id="36090"/>
    <lineage>
        <taxon>Eukaryota</taxon>
        <taxon>Metazoa</taxon>
        <taxon>Ecdysozoa</taxon>
        <taxon>Nematoda</taxon>
        <taxon>Chromadorea</taxon>
        <taxon>Rhabditida</taxon>
        <taxon>Tylenchina</taxon>
        <taxon>Tylenchomorpha</taxon>
        <taxon>Tylenchoidea</taxon>
        <taxon>Heteroderidae</taxon>
        <taxon>Heteroderinae</taxon>
        <taxon>Globodera</taxon>
    </lineage>
</organism>
<evidence type="ECO:0000256" key="1">
    <source>
        <dbReference type="SAM" id="SignalP"/>
    </source>
</evidence>
<sequence>MLIVLKLFVLLVTSIPAVESAKNYGPLYLSTAYSHKAHLETEFVALDQCTRWGVEQLRHNSFALKFQLTGKCENGLLICYPGALDPSGANSAYGMSPEIQFQVQNHPESVLGVQCLMHQKNCDKQTKAKYCNEKQIWHGVKVSAPNTSHGDILLELSISKLT</sequence>
<reference evidence="3" key="3">
    <citation type="submission" date="2016-06" db="UniProtKB">
        <authorList>
            <consortium name="WormBaseParasite"/>
        </authorList>
    </citation>
    <scope>IDENTIFICATION</scope>
</reference>
<accession>A0A183CQW7</accession>
<protein>
    <submittedName>
        <fullName evidence="3">Secreted protein</fullName>
    </submittedName>
</protein>
<dbReference type="Proteomes" id="UP000050741">
    <property type="component" value="Unassembled WGS sequence"/>
</dbReference>
<proteinExistence type="predicted"/>
<evidence type="ECO:0000313" key="3">
    <source>
        <dbReference type="WBParaSite" id="GPLIN_001527500"/>
    </source>
</evidence>
<name>A0A183CQW7_GLOPA</name>
<feature type="signal peptide" evidence="1">
    <location>
        <begin position="1"/>
        <end position="20"/>
    </location>
</feature>
<dbReference type="AlphaFoldDB" id="A0A183CQW7"/>
<dbReference type="WBParaSite" id="GPLIN_001527500">
    <property type="protein sequence ID" value="GPLIN_001527500"/>
    <property type="gene ID" value="GPLIN_001527500"/>
</dbReference>
<reference evidence="2" key="2">
    <citation type="submission" date="2014-05" db="EMBL/GenBank/DDBJ databases">
        <title>The genome and life-stage specific transcriptomes of Globodera pallida elucidate key aspects of plant parasitism by a cyst nematode.</title>
        <authorList>
            <person name="Cotton J.A."/>
            <person name="Lilley C.J."/>
            <person name="Jones L.M."/>
            <person name="Kikuchi T."/>
            <person name="Reid A.J."/>
            <person name="Thorpe P."/>
            <person name="Tsai I.J."/>
            <person name="Beasley H."/>
            <person name="Blok V."/>
            <person name="Cock P.J.A."/>
            <person name="Van den Akker S.E."/>
            <person name="Holroyd N."/>
            <person name="Hunt M."/>
            <person name="Mantelin S."/>
            <person name="Naghra H."/>
            <person name="Pain A."/>
            <person name="Palomares-Rius J.E."/>
            <person name="Zarowiecki M."/>
            <person name="Berriman M."/>
            <person name="Jones J.T."/>
            <person name="Urwin P.E."/>
        </authorList>
    </citation>
    <scope>NUCLEOTIDE SEQUENCE [LARGE SCALE GENOMIC DNA]</scope>
    <source>
        <strain evidence="2">Lindley</strain>
    </source>
</reference>
<keyword evidence="2" id="KW-1185">Reference proteome</keyword>
<keyword evidence="1" id="KW-0732">Signal</keyword>
<feature type="chain" id="PRO_5008147885" evidence="1">
    <location>
        <begin position="21"/>
        <end position="162"/>
    </location>
</feature>